<dbReference type="AlphaFoldDB" id="X1Q978"/>
<proteinExistence type="predicted"/>
<sequence>MHFVKLNGSETKYDVILESPTQGVIMENVLFRYSSKIDNNLASNIFTEALKISNKFIFKE</sequence>
<evidence type="ECO:0000313" key="1">
    <source>
        <dbReference type="EMBL" id="GAI65007.1"/>
    </source>
</evidence>
<accession>X1Q978</accession>
<protein>
    <submittedName>
        <fullName evidence="1">Uncharacterized protein</fullName>
    </submittedName>
</protein>
<reference evidence="1" key="1">
    <citation type="journal article" date="2014" name="Front. Microbiol.">
        <title>High frequency of phylogenetically diverse reductive dehalogenase-homologous genes in deep subseafloor sedimentary metagenomes.</title>
        <authorList>
            <person name="Kawai M."/>
            <person name="Futagami T."/>
            <person name="Toyoda A."/>
            <person name="Takaki Y."/>
            <person name="Nishi S."/>
            <person name="Hori S."/>
            <person name="Arai W."/>
            <person name="Tsubouchi T."/>
            <person name="Morono Y."/>
            <person name="Uchiyama I."/>
            <person name="Ito T."/>
            <person name="Fujiyama A."/>
            <person name="Inagaki F."/>
            <person name="Takami H."/>
        </authorList>
    </citation>
    <scope>NUCLEOTIDE SEQUENCE</scope>
    <source>
        <strain evidence="1">Expedition CK06-06</strain>
    </source>
</reference>
<comment type="caution">
    <text evidence="1">The sequence shown here is derived from an EMBL/GenBank/DDBJ whole genome shotgun (WGS) entry which is preliminary data.</text>
</comment>
<name>X1Q978_9ZZZZ</name>
<gene>
    <name evidence="1" type="ORF">S12H4_05627</name>
</gene>
<organism evidence="1">
    <name type="scientific">marine sediment metagenome</name>
    <dbReference type="NCBI Taxonomy" id="412755"/>
    <lineage>
        <taxon>unclassified sequences</taxon>
        <taxon>metagenomes</taxon>
        <taxon>ecological metagenomes</taxon>
    </lineage>
</organism>
<dbReference type="EMBL" id="BARW01001883">
    <property type="protein sequence ID" value="GAI65007.1"/>
    <property type="molecule type" value="Genomic_DNA"/>
</dbReference>